<dbReference type="InterPro" id="IPR029071">
    <property type="entry name" value="Ubiquitin-like_domsf"/>
</dbReference>
<sequence>MPTDVETLMEMGFPKNRAEKALAKTNFKGVQNAMDWLFNHMDDADIDDPYEAPKGHTLGEESKPADDSSQQGQGISGDNASPGAPAEGDASTGEVQQPKSLKCDECGKLLSSENAVQMHAARSGHQSFSESTEEIKPLTEEEKKAQLEKLQEIRKQKRLEKQEKEKRDQLEREIQRRKFGKEVQTAKQTMAEKEMKKLAEERRREKMEEKIARQKVKEQIEKDKRDRAAKFAKTDPSVNTAAPATATAAPPVQVEKKEYDTCRIQIRLTNGTSITQSFQAKESLAAVRLFVEMNRTDEKGPFTLMTSFPKKVFTDDDMEKPLQLLGLVPSAVLIVTKK</sequence>
<feature type="region of interest" description="Disordered" evidence="4">
    <location>
        <begin position="118"/>
        <end position="191"/>
    </location>
</feature>
<dbReference type="Pfam" id="PF22562">
    <property type="entry name" value="UBA_7"/>
    <property type="match status" value="1"/>
</dbReference>
<evidence type="ECO:0000256" key="3">
    <source>
        <dbReference type="ARBA" id="ARBA00023054"/>
    </source>
</evidence>
<organism evidence="5 6">
    <name type="scientific">Owenia fusiformis</name>
    <name type="common">Polychaete worm</name>
    <dbReference type="NCBI Taxonomy" id="6347"/>
    <lineage>
        <taxon>Eukaryota</taxon>
        <taxon>Metazoa</taxon>
        <taxon>Spiralia</taxon>
        <taxon>Lophotrochozoa</taxon>
        <taxon>Annelida</taxon>
        <taxon>Polychaeta</taxon>
        <taxon>Sedentaria</taxon>
        <taxon>Canalipalpata</taxon>
        <taxon>Sabellida</taxon>
        <taxon>Oweniida</taxon>
        <taxon>Oweniidae</taxon>
        <taxon>Owenia</taxon>
    </lineage>
</organism>
<feature type="compositionally biased region" description="Polar residues" evidence="4">
    <location>
        <begin position="67"/>
        <end position="79"/>
    </location>
</feature>
<dbReference type="SUPFAM" id="SSF46934">
    <property type="entry name" value="UBA-like"/>
    <property type="match status" value="1"/>
</dbReference>
<dbReference type="Gene3D" id="1.10.8.10">
    <property type="entry name" value="DNA helicase RuvA subunit, C-terminal domain"/>
    <property type="match status" value="1"/>
</dbReference>
<dbReference type="CDD" id="cd01772">
    <property type="entry name" value="UBX_UBXN1"/>
    <property type="match status" value="1"/>
</dbReference>
<feature type="compositionally biased region" description="Low complexity" evidence="4">
    <location>
        <begin position="240"/>
        <end position="251"/>
    </location>
</feature>
<dbReference type="OrthoDB" id="10254930at2759"/>
<dbReference type="GO" id="GO:0032435">
    <property type="term" value="P:negative regulation of proteasomal ubiquitin-dependent protein catabolic process"/>
    <property type="evidence" value="ECO:0007669"/>
    <property type="project" value="TreeGrafter"/>
</dbReference>
<dbReference type="FunFam" id="3.10.20.90:FF:000134">
    <property type="entry name" value="UBX domain-containing protein 1"/>
    <property type="match status" value="1"/>
</dbReference>
<dbReference type="FunFam" id="1.10.8.10:FF:000044">
    <property type="entry name" value="UBX domain-containing protein 1"/>
    <property type="match status" value="1"/>
</dbReference>
<comment type="subcellular location">
    <subcellularLocation>
        <location evidence="1">Cytoplasm</location>
    </subcellularLocation>
</comment>
<evidence type="ECO:0000313" key="6">
    <source>
        <dbReference type="Proteomes" id="UP000749559"/>
    </source>
</evidence>
<dbReference type="SMART" id="SM00166">
    <property type="entry name" value="UBX"/>
    <property type="match status" value="1"/>
</dbReference>
<dbReference type="Gene3D" id="3.10.20.90">
    <property type="entry name" value="Phosphatidylinositol 3-kinase Catalytic Subunit, Chain A, domain 1"/>
    <property type="match status" value="1"/>
</dbReference>
<dbReference type="Pfam" id="PF00789">
    <property type="entry name" value="UBX"/>
    <property type="match status" value="1"/>
</dbReference>
<dbReference type="GO" id="GO:1903094">
    <property type="term" value="P:negative regulation of protein K48-linked deubiquitination"/>
    <property type="evidence" value="ECO:0007669"/>
    <property type="project" value="TreeGrafter"/>
</dbReference>
<dbReference type="InterPro" id="IPR057766">
    <property type="entry name" value="Znf-C2H2_OTU1-like_C"/>
</dbReference>
<feature type="region of interest" description="Disordered" evidence="4">
    <location>
        <begin position="43"/>
        <end position="100"/>
    </location>
</feature>
<reference evidence="5" key="1">
    <citation type="submission" date="2022-03" db="EMBL/GenBank/DDBJ databases">
        <authorList>
            <person name="Martin C."/>
        </authorList>
    </citation>
    <scope>NUCLEOTIDE SEQUENCE</scope>
</reference>
<dbReference type="PROSITE" id="PS50030">
    <property type="entry name" value="UBA"/>
    <property type="match status" value="1"/>
</dbReference>
<evidence type="ECO:0000313" key="5">
    <source>
        <dbReference type="EMBL" id="CAH1792175.1"/>
    </source>
</evidence>
<dbReference type="AlphaFoldDB" id="A0A8J1U0N1"/>
<keyword evidence="3" id="KW-0175">Coiled coil</keyword>
<gene>
    <name evidence="5" type="ORF">OFUS_LOCUS17186</name>
</gene>
<dbReference type="InterPro" id="IPR009060">
    <property type="entry name" value="UBA-like_sf"/>
</dbReference>
<comment type="caution">
    <text evidence="5">The sequence shown here is derived from an EMBL/GenBank/DDBJ whole genome shotgun (WGS) entry which is preliminary data.</text>
</comment>
<keyword evidence="6" id="KW-1185">Reference proteome</keyword>
<dbReference type="InterPro" id="IPR001012">
    <property type="entry name" value="UBX_dom"/>
</dbReference>
<dbReference type="InterPro" id="IPR013087">
    <property type="entry name" value="Znf_C2H2_type"/>
</dbReference>
<keyword evidence="2" id="KW-0963">Cytoplasm</keyword>
<dbReference type="GO" id="GO:0005737">
    <property type="term" value="C:cytoplasm"/>
    <property type="evidence" value="ECO:0007669"/>
    <property type="project" value="UniProtKB-SubCell"/>
</dbReference>
<accession>A0A8J1U0N1</accession>
<feature type="compositionally biased region" description="Basic and acidic residues" evidence="4">
    <location>
        <begin position="51"/>
        <end position="66"/>
    </location>
</feature>
<dbReference type="PROSITE" id="PS00028">
    <property type="entry name" value="ZINC_FINGER_C2H2_1"/>
    <property type="match status" value="1"/>
</dbReference>
<dbReference type="PANTHER" id="PTHR46340">
    <property type="entry name" value="UBX DOMAIN-CONTAINING PROTEIN 1"/>
    <property type="match status" value="1"/>
</dbReference>
<dbReference type="PANTHER" id="PTHR46340:SF1">
    <property type="entry name" value="UBX DOMAIN-CONTAINING PROTEIN 1"/>
    <property type="match status" value="1"/>
</dbReference>
<evidence type="ECO:0000256" key="4">
    <source>
        <dbReference type="SAM" id="MobiDB-lite"/>
    </source>
</evidence>
<evidence type="ECO:0000256" key="1">
    <source>
        <dbReference type="ARBA" id="ARBA00004496"/>
    </source>
</evidence>
<dbReference type="PROSITE" id="PS50033">
    <property type="entry name" value="UBX"/>
    <property type="match status" value="1"/>
</dbReference>
<dbReference type="InterPro" id="IPR015940">
    <property type="entry name" value="UBA"/>
</dbReference>
<feature type="compositionally biased region" description="Basic and acidic residues" evidence="4">
    <location>
        <begin position="209"/>
        <end position="233"/>
    </location>
</feature>
<dbReference type="InterPro" id="IPR041923">
    <property type="entry name" value="UBA_UBXN1"/>
</dbReference>
<dbReference type="SUPFAM" id="SSF54236">
    <property type="entry name" value="Ubiquitin-like"/>
    <property type="match status" value="1"/>
</dbReference>
<feature type="region of interest" description="Disordered" evidence="4">
    <location>
        <begin position="209"/>
        <end position="251"/>
    </location>
</feature>
<dbReference type="GO" id="GO:0031397">
    <property type="term" value="P:negative regulation of protein ubiquitination"/>
    <property type="evidence" value="ECO:0007669"/>
    <property type="project" value="TreeGrafter"/>
</dbReference>
<dbReference type="Proteomes" id="UP000749559">
    <property type="component" value="Unassembled WGS sequence"/>
</dbReference>
<evidence type="ECO:0000256" key="2">
    <source>
        <dbReference type="ARBA" id="ARBA00022490"/>
    </source>
</evidence>
<feature type="compositionally biased region" description="Basic and acidic residues" evidence="4">
    <location>
        <begin position="133"/>
        <end position="176"/>
    </location>
</feature>
<dbReference type="SMART" id="SM00165">
    <property type="entry name" value="UBA"/>
    <property type="match status" value="1"/>
</dbReference>
<dbReference type="EMBL" id="CAIIXF020000008">
    <property type="protein sequence ID" value="CAH1792175.1"/>
    <property type="molecule type" value="Genomic_DNA"/>
</dbReference>
<dbReference type="CDD" id="cd14302">
    <property type="entry name" value="UBA_UBXN1"/>
    <property type="match status" value="1"/>
</dbReference>
<dbReference type="GO" id="GO:0005634">
    <property type="term" value="C:nucleus"/>
    <property type="evidence" value="ECO:0007669"/>
    <property type="project" value="TreeGrafter"/>
</dbReference>
<proteinExistence type="predicted"/>
<name>A0A8J1U0N1_OWEFU</name>
<protein>
    <submittedName>
        <fullName evidence="5">Uncharacterized protein</fullName>
    </submittedName>
</protein>
<dbReference type="Pfam" id="PF24560">
    <property type="entry name" value="zf-C2H2_OTU1_C"/>
    <property type="match status" value="1"/>
</dbReference>
<dbReference type="GO" id="GO:0036435">
    <property type="term" value="F:K48-linked polyubiquitin modification-dependent protein binding"/>
    <property type="evidence" value="ECO:0007669"/>
    <property type="project" value="TreeGrafter"/>
</dbReference>